<dbReference type="Proteomes" id="UP000887013">
    <property type="component" value="Unassembled WGS sequence"/>
</dbReference>
<gene>
    <name evidence="1" type="ORF">NPIL_608861</name>
</gene>
<organism evidence="1 2">
    <name type="scientific">Nephila pilipes</name>
    <name type="common">Giant wood spider</name>
    <name type="synonym">Nephila maculata</name>
    <dbReference type="NCBI Taxonomy" id="299642"/>
    <lineage>
        <taxon>Eukaryota</taxon>
        <taxon>Metazoa</taxon>
        <taxon>Ecdysozoa</taxon>
        <taxon>Arthropoda</taxon>
        <taxon>Chelicerata</taxon>
        <taxon>Arachnida</taxon>
        <taxon>Araneae</taxon>
        <taxon>Araneomorphae</taxon>
        <taxon>Entelegynae</taxon>
        <taxon>Araneoidea</taxon>
        <taxon>Nephilidae</taxon>
        <taxon>Nephila</taxon>
    </lineage>
</organism>
<proteinExistence type="predicted"/>
<evidence type="ECO:0000313" key="1">
    <source>
        <dbReference type="EMBL" id="GFS67395.1"/>
    </source>
</evidence>
<dbReference type="AlphaFoldDB" id="A0A8X6KQX5"/>
<protein>
    <submittedName>
        <fullName evidence="1">Uncharacterized protein</fullName>
    </submittedName>
</protein>
<dbReference type="EMBL" id="BMAW01000086">
    <property type="protein sequence ID" value="GFS67395.1"/>
    <property type="molecule type" value="Genomic_DNA"/>
</dbReference>
<sequence length="131" mass="15532">MSLKETILKAFKKIIIYLKKEKRPEVRGTFLERLPFRKTVRNGCKCAERQINGAGVIPDRHKFWRSAREVISMEEINERHCGYLICIDTDGRNRPLIRFLKSTTDIMVEQYAWTRHREKKAGGKLKIVQWN</sequence>
<keyword evidence="2" id="KW-1185">Reference proteome</keyword>
<reference evidence="1" key="1">
    <citation type="submission" date="2020-08" db="EMBL/GenBank/DDBJ databases">
        <title>Multicomponent nature underlies the extraordinary mechanical properties of spider dragline silk.</title>
        <authorList>
            <person name="Kono N."/>
            <person name="Nakamura H."/>
            <person name="Mori M."/>
            <person name="Yoshida Y."/>
            <person name="Ohtoshi R."/>
            <person name="Malay A.D."/>
            <person name="Moran D.A.P."/>
            <person name="Tomita M."/>
            <person name="Numata K."/>
            <person name="Arakawa K."/>
        </authorList>
    </citation>
    <scope>NUCLEOTIDE SEQUENCE</scope>
</reference>
<comment type="caution">
    <text evidence="1">The sequence shown here is derived from an EMBL/GenBank/DDBJ whole genome shotgun (WGS) entry which is preliminary data.</text>
</comment>
<dbReference type="OrthoDB" id="10390916at2759"/>
<evidence type="ECO:0000313" key="2">
    <source>
        <dbReference type="Proteomes" id="UP000887013"/>
    </source>
</evidence>
<accession>A0A8X6KQX5</accession>
<name>A0A8X6KQX5_NEPPI</name>